<dbReference type="RefSeq" id="WP_080460676.1">
    <property type="nucleotide sequence ID" value="NZ_JXMW01000015.1"/>
</dbReference>
<evidence type="ECO:0000313" key="3">
    <source>
        <dbReference type="Proteomes" id="UP000191661"/>
    </source>
</evidence>
<gene>
    <name evidence="2" type="ORF">MBBAR_15c00390</name>
</gene>
<dbReference type="EMBL" id="JXMW01000015">
    <property type="protein sequence ID" value="OQD58463.1"/>
    <property type="molecule type" value="Genomic_DNA"/>
</dbReference>
<keyword evidence="3" id="KW-1185">Reference proteome</keyword>
<organism evidence="2 3">
    <name type="scientific">Methanobrevibacter arboriphilus JCM 13429 = DSM 1125</name>
    <dbReference type="NCBI Taxonomy" id="1300164"/>
    <lineage>
        <taxon>Archaea</taxon>
        <taxon>Methanobacteriati</taxon>
        <taxon>Methanobacteriota</taxon>
        <taxon>Methanomada group</taxon>
        <taxon>Methanobacteria</taxon>
        <taxon>Methanobacteriales</taxon>
        <taxon>Methanobacteriaceae</taxon>
        <taxon>Methanobrevibacter</taxon>
    </lineage>
</organism>
<evidence type="ECO:0000259" key="1">
    <source>
        <dbReference type="Pfam" id="PF01629"/>
    </source>
</evidence>
<dbReference type="InterPro" id="IPR002572">
    <property type="entry name" value="DUF22"/>
</dbReference>
<feature type="domain" description="DUF22" evidence="1">
    <location>
        <begin position="35"/>
        <end position="106"/>
    </location>
</feature>
<dbReference type="AlphaFoldDB" id="A0A1V6N1L9"/>
<dbReference type="OrthoDB" id="69140at2157"/>
<proteinExistence type="predicted"/>
<dbReference type="Pfam" id="PF01629">
    <property type="entry name" value="DUF22"/>
    <property type="match status" value="1"/>
</dbReference>
<reference evidence="2 3" key="1">
    <citation type="submission" date="2014-12" db="EMBL/GenBank/DDBJ databases">
        <title>Genome sequence of Methanobrevibacter arboriphilicus DH1, DSM1125.</title>
        <authorList>
            <person name="Poehlein A."/>
            <person name="Thauer R.K."/>
            <person name="Seedorf H."/>
            <person name="Daniel R."/>
        </authorList>
    </citation>
    <scope>NUCLEOTIDE SEQUENCE [LARGE SCALE GENOMIC DNA]</scope>
    <source>
        <strain evidence="2 3">DH1</strain>
    </source>
</reference>
<evidence type="ECO:0000313" key="2">
    <source>
        <dbReference type="EMBL" id="OQD58463.1"/>
    </source>
</evidence>
<sequence length="130" mass="14211">MVRFLNPVGEFKRELKSSQSKMDLKMGDIPILSRVIVANEDIVLENGKSVSIKIKEISIPAKHIVSISSYAANKYGHPIAVGSETHIPLSMDKTVNRAAFIASSDGAIEKGDLLGFLSLFPVEIINNLFK</sequence>
<accession>A0A1V6N1L9</accession>
<comment type="caution">
    <text evidence="2">The sequence shown here is derived from an EMBL/GenBank/DDBJ whole genome shotgun (WGS) entry which is preliminary data.</text>
</comment>
<protein>
    <recommendedName>
        <fullName evidence="1">DUF22 domain-containing protein</fullName>
    </recommendedName>
</protein>
<name>A0A1V6N1L9_METAZ</name>
<dbReference type="Proteomes" id="UP000191661">
    <property type="component" value="Unassembled WGS sequence"/>
</dbReference>